<comment type="caution">
    <text evidence="2">The sequence shown here is derived from an EMBL/GenBank/DDBJ whole genome shotgun (WGS) entry which is preliminary data.</text>
</comment>
<gene>
    <name evidence="2" type="ORF">RQP52_16080</name>
</gene>
<feature type="transmembrane region" description="Helical" evidence="1">
    <location>
        <begin position="124"/>
        <end position="144"/>
    </location>
</feature>
<keyword evidence="1" id="KW-1133">Transmembrane helix</keyword>
<keyword evidence="3" id="KW-1185">Reference proteome</keyword>
<evidence type="ECO:0000313" key="2">
    <source>
        <dbReference type="EMBL" id="MDU0202603.1"/>
    </source>
</evidence>
<keyword evidence="1" id="KW-0812">Transmembrane</keyword>
<reference evidence="2 3" key="1">
    <citation type="submission" date="2023-10" db="EMBL/GenBank/DDBJ databases">
        <title>Paenibacillus strain PFR10 Genome sequencing and assembly.</title>
        <authorList>
            <person name="Kim I."/>
        </authorList>
    </citation>
    <scope>NUCLEOTIDE SEQUENCE [LARGE SCALE GENOMIC DNA]</scope>
    <source>
        <strain evidence="2 3">PFR10</strain>
    </source>
</reference>
<evidence type="ECO:0000256" key="1">
    <source>
        <dbReference type="SAM" id="Phobius"/>
    </source>
</evidence>
<feature type="transmembrane region" description="Helical" evidence="1">
    <location>
        <begin position="26"/>
        <end position="47"/>
    </location>
</feature>
<name>A0ABU3RE93_9BACL</name>
<feature type="transmembrane region" description="Helical" evidence="1">
    <location>
        <begin position="94"/>
        <end position="112"/>
    </location>
</feature>
<protein>
    <submittedName>
        <fullName evidence="2">CBO0543 family protein</fullName>
    </submittedName>
</protein>
<dbReference type="RefSeq" id="WP_315952798.1">
    <property type="nucleotide sequence ID" value="NZ_JAWCUD010000005.1"/>
</dbReference>
<proteinExistence type="predicted"/>
<dbReference type="InterPro" id="IPR048147">
    <property type="entry name" value="CBO0543-like"/>
</dbReference>
<keyword evidence="1" id="KW-0472">Membrane</keyword>
<dbReference type="NCBIfam" id="NF041644">
    <property type="entry name" value="CBO0543_fam"/>
    <property type="match status" value="1"/>
</dbReference>
<feature type="transmembrane region" description="Helical" evidence="1">
    <location>
        <begin position="68"/>
        <end position="88"/>
    </location>
</feature>
<dbReference type="EMBL" id="JAWCUD010000005">
    <property type="protein sequence ID" value="MDU0202603.1"/>
    <property type="molecule type" value="Genomic_DNA"/>
</dbReference>
<evidence type="ECO:0000313" key="3">
    <source>
        <dbReference type="Proteomes" id="UP001260980"/>
    </source>
</evidence>
<accession>A0ABU3RE93</accession>
<sequence length="175" mass="20240">MEKLLLRMLFLSCVAAVPFVLKRKNLLMLLIVFFAKGVLAVTLDSYFIKKKSIAYPARPFPKIFDTNILYDFLFYPLLSVIWVRVTYNSKPAELMLRSLFFSVPMSLLQWALEKKTKLFKWNSWTVLHTFASLNFTLFTIRGFVGLVRRLLPRDGLLQVEESKYDSAELTAKAAG</sequence>
<organism evidence="2 3">
    <name type="scientific">Paenibacillus violae</name>
    <dbReference type="NCBI Taxonomy" id="3077234"/>
    <lineage>
        <taxon>Bacteria</taxon>
        <taxon>Bacillati</taxon>
        <taxon>Bacillota</taxon>
        <taxon>Bacilli</taxon>
        <taxon>Bacillales</taxon>
        <taxon>Paenibacillaceae</taxon>
        <taxon>Paenibacillus</taxon>
    </lineage>
</organism>
<dbReference type="Proteomes" id="UP001260980">
    <property type="component" value="Unassembled WGS sequence"/>
</dbReference>